<dbReference type="Proteomes" id="UP000316968">
    <property type="component" value="Chromosome"/>
</dbReference>
<dbReference type="Pfam" id="PF07484">
    <property type="entry name" value="Collar"/>
    <property type="match status" value="1"/>
</dbReference>
<dbReference type="SUPFAM" id="SSF88874">
    <property type="entry name" value="Receptor-binding domain of short tail fibre protein gp12"/>
    <property type="match status" value="1"/>
</dbReference>
<dbReference type="InterPro" id="IPR011083">
    <property type="entry name" value="Phage_tail_collar_dom"/>
</dbReference>
<gene>
    <name evidence="3" type="ORF">FFV09_05410</name>
</gene>
<dbReference type="OrthoDB" id="9810174at2"/>
<feature type="region of interest" description="Disordered" evidence="1">
    <location>
        <begin position="119"/>
        <end position="144"/>
    </location>
</feature>
<sequence length="166" mass="17259">MADPYLGEIRLFSWGMIPRGWAACNGQLLAISTNQALFSLLGVNYGGNGTTTFGLPNLQGRTAMSPVNPAGPGLLSGQAVHTLTNVEMPAHSHGAVGGSDATQTDPTGKFWGTNATRLQYTPDAPTGTANAGALGAAGQDQPHENRQPYLAMNYCIATTGLYPSRP</sequence>
<proteinExistence type="predicted"/>
<dbReference type="Gene3D" id="3.90.1340.10">
    <property type="entry name" value="Phage tail collar domain"/>
    <property type="match status" value="1"/>
</dbReference>
<dbReference type="AlphaFoldDB" id="A0A4Y6UVR0"/>
<name>A0A4Y6UVR0_SACBS</name>
<feature type="compositionally biased region" description="Low complexity" evidence="1">
    <location>
        <begin position="124"/>
        <end position="138"/>
    </location>
</feature>
<reference evidence="3 4" key="1">
    <citation type="submission" date="2019-06" db="EMBL/GenBank/DDBJ databases">
        <title>Saccharibacillus brassicae sp. nov., an endophytic bacterium isolated from Chinese cabbage seeds (Brassica pekinensis).</title>
        <authorList>
            <person name="Jiang L."/>
            <person name="Lee J."/>
            <person name="Kim S.W."/>
        </authorList>
    </citation>
    <scope>NUCLEOTIDE SEQUENCE [LARGE SCALE GENOMIC DNA]</scope>
    <source>
        <strain evidence="4">KCTC 43072 / ATSA2</strain>
    </source>
</reference>
<keyword evidence="4" id="KW-1185">Reference proteome</keyword>
<evidence type="ECO:0000313" key="4">
    <source>
        <dbReference type="Proteomes" id="UP000316968"/>
    </source>
</evidence>
<feature type="domain" description="Phage tail collar" evidence="2">
    <location>
        <begin position="7"/>
        <end position="62"/>
    </location>
</feature>
<accession>A0A4Y6UVR0</accession>
<dbReference type="EMBL" id="CP041217">
    <property type="protein sequence ID" value="QDH20347.1"/>
    <property type="molecule type" value="Genomic_DNA"/>
</dbReference>
<evidence type="ECO:0000313" key="3">
    <source>
        <dbReference type="EMBL" id="QDH20347.1"/>
    </source>
</evidence>
<protein>
    <submittedName>
        <fullName evidence="3">Phage tail protein</fullName>
    </submittedName>
</protein>
<dbReference type="InterPro" id="IPR037053">
    <property type="entry name" value="Phage_tail_collar_dom_sf"/>
</dbReference>
<dbReference type="RefSeq" id="WP_141446779.1">
    <property type="nucleotide sequence ID" value="NZ_CP041217.1"/>
</dbReference>
<evidence type="ECO:0000259" key="2">
    <source>
        <dbReference type="Pfam" id="PF07484"/>
    </source>
</evidence>
<dbReference type="KEGG" id="saca:FFV09_05410"/>
<organism evidence="3 4">
    <name type="scientific">Saccharibacillus brassicae</name>
    <dbReference type="NCBI Taxonomy" id="2583377"/>
    <lineage>
        <taxon>Bacteria</taxon>
        <taxon>Bacillati</taxon>
        <taxon>Bacillota</taxon>
        <taxon>Bacilli</taxon>
        <taxon>Bacillales</taxon>
        <taxon>Paenibacillaceae</taxon>
        <taxon>Saccharibacillus</taxon>
    </lineage>
</organism>
<evidence type="ECO:0000256" key="1">
    <source>
        <dbReference type="SAM" id="MobiDB-lite"/>
    </source>
</evidence>